<accession>A0A815K3M3</accession>
<protein>
    <submittedName>
        <fullName evidence="1">Uncharacterized protein</fullName>
    </submittedName>
</protein>
<evidence type="ECO:0000313" key="1">
    <source>
        <dbReference type="EMBL" id="CAF1385979.1"/>
    </source>
</evidence>
<proteinExistence type="predicted"/>
<evidence type="ECO:0000313" key="2">
    <source>
        <dbReference type="Proteomes" id="UP000663864"/>
    </source>
</evidence>
<name>A0A815K3M3_9BILA</name>
<gene>
    <name evidence="1" type="ORF">ZHD862_LOCUS32369</name>
</gene>
<dbReference type="AlphaFoldDB" id="A0A815K3M3"/>
<comment type="caution">
    <text evidence="1">The sequence shown here is derived from an EMBL/GenBank/DDBJ whole genome shotgun (WGS) entry which is preliminary data.</text>
</comment>
<dbReference type="EMBL" id="CAJNOT010003475">
    <property type="protein sequence ID" value="CAF1385979.1"/>
    <property type="molecule type" value="Genomic_DNA"/>
</dbReference>
<sequence>MFYNMNVERISSSMTNIKTKPMASQINQSNKVGIYFDIYYKNREEWINQWILKSQGFYLHRNPVYDTRPKNTSVTKTNTTQNEDEIYLDDDKTDDHSDDNEYHKYIHQIYQDKPRKNQQTNDTSLFHQLKKMESDRITKHAGRLASESTSISNEIEEWINQWILKSQGFYLHRNPVYDTRSKNTSVTNTNTTQNEDEIYLDHDKTDDHSDGNELCFFYPCHPLDD</sequence>
<dbReference type="Proteomes" id="UP000663864">
    <property type="component" value="Unassembled WGS sequence"/>
</dbReference>
<organism evidence="1 2">
    <name type="scientific">Rotaria sordida</name>
    <dbReference type="NCBI Taxonomy" id="392033"/>
    <lineage>
        <taxon>Eukaryota</taxon>
        <taxon>Metazoa</taxon>
        <taxon>Spiralia</taxon>
        <taxon>Gnathifera</taxon>
        <taxon>Rotifera</taxon>
        <taxon>Eurotatoria</taxon>
        <taxon>Bdelloidea</taxon>
        <taxon>Philodinida</taxon>
        <taxon>Philodinidae</taxon>
        <taxon>Rotaria</taxon>
    </lineage>
</organism>
<reference evidence="1" key="1">
    <citation type="submission" date="2021-02" db="EMBL/GenBank/DDBJ databases">
        <authorList>
            <person name="Nowell W R."/>
        </authorList>
    </citation>
    <scope>NUCLEOTIDE SEQUENCE</scope>
</reference>